<reference evidence="3" key="1">
    <citation type="submission" date="2023-06" db="EMBL/GenBank/DDBJ databases">
        <title>Genome-scale phylogeny and comparative genomics of the fungal order Sordariales.</title>
        <authorList>
            <consortium name="Lawrence Berkeley National Laboratory"/>
            <person name="Hensen N."/>
            <person name="Bonometti L."/>
            <person name="Westerberg I."/>
            <person name="Brannstrom I.O."/>
            <person name="Guillou S."/>
            <person name="Cros-Aarteil S."/>
            <person name="Calhoun S."/>
            <person name="Haridas S."/>
            <person name="Kuo A."/>
            <person name="Mondo S."/>
            <person name="Pangilinan J."/>
            <person name="Riley R."/>
            <person name="Labutti K."/>
            <person name="Andreopoulos B."/>
            <person name="Lipzen A."/>
            <person name="Chen C."/>
            <person name="Yanf M."/>
            <person name="Daum C."/>
            <person name="Ng V."/>
            <person name="Clum A."/>
            <person name="Steindorff A."/>
            <person name="Ohm R."/>
            <person name="Martin F."/>
            <person name="Silar P."/>
            <person name="Natvig D."/>
            <person name="Lalanne C."/>
            <person name="Gautier V."/>
            <person name="Ament-Velasquez S.L."/>
            <person name="Kruys A."/>
            <person name="Hutchinson M.I."/>
            <person name="Powell A.J."/>
            <person name="Barry K."/>
            <person name="Miller A.N."/>
            <person name="Grigoriev I.V."/>
            <person name="Debuchy R."/>
            <person name="Gladieux P."/>
            <person name="Thoren M.H."/>
            <person name="Johannesson H."/>
        </authorList>
    </citation>
    <scope>NUCLEOTIDE SEQUENCE</scope>
    <source>
        <strain evidence="3">PSN4</strain>
    </source>
</reference>
<dbReference type="AlphaFoldDB" id="A0AAJ0B6L8"/>
<evidence type="ECO:0000256" key="1">
    <source>
        <dbReference type="SAM" id="Phobius"/>
    </source>
</evidence>
<accession>A0AAJ0B6L8</accession>
<keyword evidence="4" id="KW-1185">Reference proteome</keyword>
<feature type="transmembrane region" description="Helical" evidence="1">
    <location>
        <begin position="50"/>
        <end position="70"/>
    </location>
</feature>
<sequence length="458" mass="51090">MTSWVLVVALASSQLPGEAAAFTRFDPVCTPPQTSVNFVSAPQIRGTLEILWSCIFTLLACTWTIQHLNLPQQRNYRRRETAWWASLKWDLAVFWTNLKWMLFTMVAPEIVLGKAVGDYFEARSLNKLFTEMKAQGKIEQDAPWSLTHSFFAMMGGIRVIQEEESRALNDESEPHESQIERSYVLLPRFLFRLRSSGDIPAMPSITEPEIMDRSKSSVFVKALAVLQVCWVCMQVIGRSARGLAVSQLELVVVAFAVCAVFIYAFLASKPKDVRIALPPIRLSPVLLADVASWHGYPRPLFALVIFPSFVREKIAASAHSDYPPRRVPNDGMQGSGAPYVLGFITGGVIFGAIHVAGWNLVFPTPVEQLLWRVCSLLIMVLVPMWLSLAPCVAAVLDSSWGVTFEERVDSVFGILFTLVSLIYLAARIILLVLTFRSLAYLPPDAYIATWASEVPYVG</sequence>
<dbReference type="PANTHER" id="PTHR35043">
    <property type="entry name" value="TRANSCRIPTION FACTOR DOMAIN-CONTAINING PROTEIN"/>
    <property type="match status" value="1"/>
</dbReference>
<evidence type="ECO:0000313" key="3">
    <source>
        <dbReference type="EMBL" id="KAK1752663.1"/>
    </source>
</evidence>
<feature type="chain" id="PRO_5042608048" evidence="2">
    <location>
        <begin position="22"/>
        <end position="458"/>
    </location>
</feature>
<gene>
    <name evidence="3" type="ORF">QBC47DRAFT_454050</name>
</gene>
<organism evidence="3 4">
    <name type="scientific">Echria macrotheca</name>
    <dbReference type="NCBI Taxonomy" id="438768"/>
    <lineage>
        <taxon>Eukaryota</taxon>
        <taxon>Fungi</taxon>
        <taxon>Dikarya</taxon>
        <taxon>Ascomycota</taxon>
        <taxon>Pezizomycotina</taxon>
        <taxon>Sordariomycetes</taxon>
        <taxon>Sordariomycetidae</taxon>
        <taxon>Sordariales</taxon>
        <taxon>Schizotheciaceae</taxon>
        <taxon>Echria</taxon>
    </lineage>
</organism>
<feature type="signal peptide" evidence="2">
    <location>
        <begin position="1"/>
        <end position="21"/>
    </location>
</feature>
<protein>
    <submittedName>
        <fullName evidence="3">Uncharacterized protein</fullName>
    </submittedName>
</protein>
<dbReference type="EMBL" id="MU839839">
    <property type="protein sequence ID" value="KAK1752663.1"/>
    <property type="molecule type" value="Genomic_DNA"/>
</dbReference>
<feature type="transmembrane region" description="Helical" evidence="1">
    <location>
        <begin position="248"/>
        <end position="267"/>
    </location>
</feature>
<name>A0AAJ0B6L8_9PEZI</name>
<feature type="transmembrane region" description="Helical" evidence="1">
    <location>
        <begin position="411"/>
        <end position="433"/>
    </location>
</feature>
<dbReference type="Proteomes" id="UP001239445">
    <property type="component" value="Unassembled WGS sequence"/>
</dbReference>
<dbReference type="PANTHER" id="PTHR35043:SF7">
    <property type="entry name" value="TRANSCRIPTION FACTOR DOMAIN-CONTAINING PROTEIN"/>
    <property type="match status" value="1"/>
</dbReference>
<keyword evidence="1" id="KW-1133">Transmembrane helix</keyword>
<evidence type="ECO:0000256" key="2">
    <source>
        <dbReference type="SAM" id="SignalP"/>
    </source>
</evidence>
<proteinExistence type="predicted"/>
<comment type="caution">
    <text evidence="3">The sequence shown here is derived from an EMBL/GenBank/DDBJ whole genome shotgun (WGS) entry which is preliminary data.</text>
</comment>
<feature type="transmembrane region" description="Helical" evidence="1">
    <location>
        <begin position="369"/>
        <end position="396"/>
    </location>
</feature>
<keyword evidence="1" id="KW-0812">Transmembrane</keyword>
<feature type="transmembrane region" description="Helical" evidence="1">
    <location>
        <begin position="339"/>
        <end position="362"/>
    </location>
</feature>
<keyword evidence="1" id="KW-0472">Membrane</keyword>
<evidence type="ECO:0000313" key="4">
    <source>
        <dbReference type="Proteomes" id="UP001239445"/>
    </source>
</evidence>
<keyword evidence="2" id="KW-0732">Signal</keyword>